<evidence type="ECO:0000313" key="2">
    <source>
        <dbReference type="EMBL" id="MFB9757588.1"/>
    </source>
</evidence>
<dbReference type="Proteomes" id="UP001589609">
    <property type="component" value="Unassembled WGS sequence"/>
</dbReference>
<keyword evidence="1" id="KW-1133">Transmembrane helix</keyword>
<keyword evidence="1" id="KW-0812">Transmembrane</keyword>
<name>A0ABV5WAU8_9BACI</name>
<proteinExistence type="predicted"/>
<keyword evidence="1" id="KW-0472">Membrane</keyword>
<evidence type="ECO:0000313" key="3">
    <source>
        <dbReference type="Proteomes" id="UP001589609"/>
    </source>
</evidence>
<gene>
    <name evidence="2" type="ORF">ACFFMS_03405</name>
</gene>
<accession>A0ABV5WAU8</accession>
<evidence type="ECO:0008006" key="4">
    <source>
        <dbReference type="Google" id="ProtNLM"/>
    </source>
</evidence>
<evidence type="ECO:0000256" key="1">
    <source>
        <dbReference type="SAM" id="Phobius"/>
    </source>
</evidence>
<feature type="transmembrane region" description="Helical" evidence="1">
    <location>
        <begin position="39"/>
        <end position="57"/>
    </location>
</feature>
<organism evidence="2 3">
    <name type="scientific">Ectobacillus funiculus</name>
    <dbReference type="NCBI Taxonomy" id="137993"/>
    <lineage>
        <taxon>Bacteria</taxon>
        <taxon>Bacillati</taxon>
        <taxon>Bacillota</taxon>
        <taxon>Bacilli</taxon>
        <taxon>Bacillales</taxon>
        <taxon>Bacillaceae</taxon>
        <taxon>Ectobacillus</taxon>
    </lineage>
</organism>
<keyword evidence="3" id="KW-1185">Reference proteome</keyword>
<reference evidence="2 3" key="1">
    <citation type="submission" date="2024-09" db="EMBL/GenBank/DDBJ databases">
        <authorList>
            <person name="Sun Q."/>
            <person name="Mori K."/>
        </authorList>
    </citation>
    <scope>NUCLEOTIDE SEQUENCE [LARGE SCALE GENOMIC DNA]</scope>
    <source>
        <strain evidence="2 3">JCM 11201</strain>
    </source>
</reference>
<feature type="transmembrane region" description="Helical" evidence="1">
    <location>
        <begin position="63"/>
        <end position="79"/>
    </location>
</feature>
<comment type="caution">
    <text evidence="2">The sequence shown here is derived from an EMBL/GenBank/DDBJ whole genome shotgun (WGS) entry which is preliminary data.</text>
</comment>
<protein>
    <recommendedName>
        <fullName evidence="4">Conjugal transfer protein</fullName>
    </recommendedName>
</protein>
<sequence>MVFRIARMIDAMKEKQEYIIPDNVSSDFEVVQNVTVKDLVCFLPTLLVVVPILLMPISIYVKIPVSTICLIVSAVLVYLRPVRENIPFWQHARDFIRFSIRTKVYYYRKEP</sequence>
<dbReference type="EMBL" id="JBHMAF010000017">
    <property type="protein sequence ID" value="MFB9757588.1"/>
    <property type="molecule type" value="Genomic_DNA"/>
</dbReference>
<dbReference type="RefSeq" id="WP_379947901.1">
    <property type="nucleotide sequence ID" value="NZ_JBHMAF010000017.1"/>
</dbReference>